<comment type="caution">
    <text evidence="4">The sequence shown here is derived from an EMBL/GenBank/DDBJ whole genome shotgun (WGS) entry which is preliminary data.</text>
</comment>
<feature type="region of interest" description="Disordered" evidence="3">
    <location>
        <begin position="118"/>
        <end position="175"/>
    </location>
</feature>
<dbReference type="Pfam" id="PF10273">
    <property type="entry name" value="WGG"/>
    <property type="match status" value="1"/>
</dbReference>
<feature type="compositionally biased region" description="Acidic residues" evidence="3">
    <location>
        <begin position="127"/>
        <end position="152"/>
    </location>
</feature>
<reference evidence="4 5" key="1">
    <citation type="submission" date="2016-07" db="EMBL/GenBank/DDBJ databases">
        <title>Pervasive Adenine N6-methylation of Active Genes in Fungi.</title>
        <authorList>
            <consortium name="DOE Joint Genome Institute"/>
            <person name="Mondo S.J."/>
            <person name="Dannebaum R.O."/>
            <person name="Kuo R.C."/>
            <person name="Labutti K."/>
            <person name="Haridas S."/>
            <person name="Kuo A."/>
            <person name="Salamov A."/>
            <person name="Ahrendt S.R."/>
            <person name="Lipzen A."/>
            <person name="Sullivan W."/>
            <person name="Andreopoulos W.B."/>
            <person name="Clum A."/>
            <person name="Lindquist E."/>
            <person name="Daum C."/>
            <person name="Ramamoorthy G.K."/>
            <person name="Gryganskyi A."/>
            <person name="Culley D."/>
            <person name="Magnuson J.K."/>
            <person name="James T.Y."/>
            <person name="O'Malley M.A."/>
            <person name="Stajich J.E."/>
            <person name="Spatafora J.W."/>
            <person name="Visel A."/>
            <person name="Grigoriev I.V."/>
        </authorList>
    </citation>
    <scope>NUCLEOTIDE SEQUENCE [LARGE SCALE GENOMIC DNA]</scope>
    <source>
        <strain evidence="4 5">NRRL 3301</strain>
    </source>
</reference>
<dbReference type="EMBL" id="MCGT01000028">
    <property type="protein sequence ID" value="ORX48741.1"/>
    <property type="molecule type" value="Genomic_DNA"/>
</dbReference>
<sequence>MADHPNKVAFQKGVKLILYSWTALRLAVEQDWGGVDSVEKRDWMVDVITDYFGQHGKKVDIEEIEDILTQIMNDEFETLLEDDSGYVVAKHLVEVFHQCINGNYTEVDRLEVKYQSLPSTAGVQHEQDDDDVDDDDAEDDEDTNDMDMDEPEQPPAPAPAPGPDADGWETVSRKR</sequence>
<dbReference type="GO" id="GO:0000463">
    <property type="term" value="P:maturation of LSU-rRNA from tricistronic rRNA transcript (SSU-rRNA, 5.8S rRNA, LSU-rRNA)"/>
    <property type="evidence" value="ECO:0007669"/>
    <property type="project" value="EnsemblFungi"/>
</dbReference>
<dbReference type="GO" id="GO:0005634">
    <property type="term" value="C:nucleus"/>
    <property type="evidence" value="ECO:0007669"/>
    <property type="project" value="EnsemblFungi"/>
</dbReference>
<evidence type="ECO:0000256" key="2">
    <source>
        <dbReference type="ARBA" id="ARBA00022552"/>
    </source>
</evidence>
<dbReference type="STRING" id="101127.A0A1X2G9W0"/>
<proteinExistence type="inferred from homology"/>
<evidence type="ECO:0000256" key="1">
    <source>
        <dbReference type="ARBA" id="ARBA00006524"/>
    </source>
</evidence>
<dbReference type="Proteomes" id="UP000242146">
    <property type="component" value="Unassembled WGS sequence"/>
</dbReference>
<evidence type="ECO:0000313" key="4">
    <source>
        <dbReference type="EMBL" id="ORX48741.1"/>
    </source>
</evidence>
<name>A0A1X2G9W0_9FUNG</name>
<protein>
    <recommendedName>
        <fullName evidence="6">Pre-rRNA-processing protein TSR2</fullName>
    </recommendedName>
</protein>
<organism evidence="4 5">
    <name type="scientific">Hesseltinella vesiculosa</name>
    <dbReference type="NCBI Taxonomy" id="101127"/>
    <lineage>
        <taxon>Eukaryota</taxon>
        <taxon>Fungi</taxon>
        <taxon>Fungi incertae sedis</taxon>
        <taxon>Mucoromycota</taxon>
        <taxon>Mucoromycotina</taxon>
        <taxon>Mucoromycetes</taxon>
        <taxon>Mucorales</taxon>
        <taxon>Cunninghamellaceae</taxon>
        <taxon>Hesseltinella</taxon>
    </lineage>
</organism>
<dbReference type="GO" id="GO:0043022">
    <property type="term" value="F:ribosome binding"/>
    <property type="evidence" value="ECO:0007669"/>
    <property type="project" value="EnsemblFungi"/>
</dbReference>
<comment type="similarity">
    <text evidence="1">Belongs to the TSR2 family.</text>
</comment>
<gene>
    <name evidence="4" type="ORF">DM01DRAFT_1338394</name>
</gene>
<evidence type="ECO:0000313" key="5">
    <source>
        <dbReference type="Proteomes" id="UP000242146"/>
    </source>
</evidence>
<evidence type="ECO:0000256" key="3">
    <source>
        <dbReference type="SAM" id="MobiDB-lite"/>
    </source>
</evidence>
<keyword evidence="2" id="KW-0698">rRNA processing</keyword>
<feature type="compositionally biased region" description="Pro residues" evidence="3">
    <location>
        <begin position="153"/>
        <end position="162"/>
    </location>
</feature>
<dbReference type="AlphaFoldDB" id="A0A1X2G9W0"/>
<dbReference type="OrthoDB" id="263560at2759"/>
<keyword evidence="5" id="KW-1185">Reference proteome</keyword>
<dbReference type="GO" id="GO:0000462">
    <property type="term" value="P:maturation of SSU-rRNA from tricistronic rRNA transcript (SSU-rRNA, 5.8S rRNA, LSU-rRNA)"/>
    <property type="evidence" value="ECO:0007669"/>
    <property type="project" value="EnsemblFungi"/>
</dbReference>
<evidence type="ECO:0008006" key="6">
    <source>
        <dbReference type="Google" id="ProtNLM"/>
    </source>
</evidence>
<dbReference type="InterPro" id="IPR019398">
    <property type="entry name" value="Pre-rRNA_process_TSR2"/>
</dbReference>
<dbReference type="PANTHER" id="PTHR21250">
    <property type="entry name" value="PRE-RRNA-PROCESSING PROTEIN TSR2 HOMOLOG"/>
    <property type="match status" value="1"/>
</dbReference>
<accession>A0A1X2G9W0</accession>